<organism evidence="1 2">
    <name type="scientific">Leptolyngbya iicbica LK</name>
    <dbReference type="NCBI Taxonomy" id="2294035"/>
    <lineage>
        <taxon>Bacteria</taxon>
        <taxon>Bacillati</taxon>
        <taxon>Cyanobacteriota</taxon>
        <taxon>Cyanophyceae</taxon>
        <taxon>Leptolyngbyales</taxon>
        <taxon>Leptolyngbyaceae</taxon>
        <taxon>Leptolyngbya group</taxon>
        <taxon>Leptolyngbya</taxon>
        <taxon>Leptolyngbya iicbica</taxon>
    </lineage>
</organism>
<dbReference type="EMBL" id="QVFV01000002">
    <property type="protein sequence ID" value="RZM79794.1"/>
    <property type="molecule type" value="Genomic_DNA"/>
</dbReference>
<evidence type="ECO:0000313" key="1">
    <source>
        <dbReference type="EMBL" id="RZM79794.1"/>
    </source>
</evidence>
<accession>A0A4Q7EBB7</accession>
<name>A0A4Q7EBB7_9CYAN</name>
<protein>
    <submittedName>
        <fullName evidence="1">Uncharacterized protein</fullName>
    </submittedName>
</protein>
<comment type="caution">
    <text evidence="1">The sequence shown here is derived from an EMBL/GenBank/DDBJ whole genome shotgun (WGS) entry which is preliminary data.</text>
</comment>
<sequence length="198" mass="21647">MRPLRNLQIGNARVHLCTLDDMMKNRLSQCLLVGFLVLTACNQAPPPPEMFTSDSGQFEIAAPAPFEETQQSVETPVGPVEIYTFTAETENTAYVVAYSDYPTEIIEQTDPQALLDSSRDGAVNNLGGTLISEEVIDLEGNPGRSLVISANANQEQAATINSRIYLVDNRLYQVLVVSPEGADTVEDSTTFLESFDLQ</sequence>
<reference evidence="1 2" key="1">
    <citation type="submission" date="2018-11" db="EMBL/GenBank/DDBJ databases">
        <title>Whole genome sequencing of an environmental sample.</title>
        <authorList>
            <person name="Sarangi A.N."/>
            <person name="Singh D."/>
            <person name="Tripathy S."/>
        </authorList>
    </citation>
    <scope>NUCLEOTIDE SEQUENCE [LARGE SCALE GENOMIC DNA]</scope>
    <source>
        <strain evidence="1 2">Lakshadweep</strain>
    </source>
</reference>
<keyword evidence="2" id="KW-1185">Reference proteome</keyword>
<proteinExistence type="predicted"/>
<dbReference type="Proteomes" id="UP000292459">
    <property type="component" value="Unassembled WGS sequence"/>
</dbReference>
<evidence type="ECO:0000313" key="2">
    <source>
        <dbReference type="Proteomes" id="UP000292459"/>
    </source>
</evidence>
<gene>
    <name evidence="1" type="ORF">DYY88_13990</name>
</gene>
<dbReference type="AlphaFoldDB" id="A0A4Q7EBB7"/>